<proteinExistence type="predicted"/>
<dbReference type="Proteomes" id="UP001732720">
    <property type="component" value="Chromosome 3"/>
</dbReference>
<keyword evidence="1" id="KW-1185">Reference proteome</keyword>
<evidence type="ECO:0000313" key="1">
    <source>
        <dbReference type="Proteomes" id="UP001732720"/>
    </source>
</evidence>
<evidence type="ECO:0000313" key="2">
    <source>
        <dbReference type="RefSeq" id="XP_073923154.1"/>
    </source>
</evidence>
<reference evidence="2" key="1">
    <citation type="submission" date="2025-08" db="UniProtKB">
        <authorList>
            <consortium name="RefSeq"/>
        </authorList>
    </citation>
    <scope>IDENTIFICATION</scope>
</reference>
<name>A0AC58M159_CASCN</name>
<protein>
    <submittedName>
        <fullName evidence="2">Uncharacterized protein</fullName>
    </submittedName>
</protein>
<dbReference type="RefSeq" id="XP_073923154.1">
    <property type="nucleotide sequence ID" value="XM_074067053.1"/>
</dbReference>
<gene>
    <name evidence="2" type="primary">LOC141421468</name>
</gene>
<sequence>MKMAFKVFNAREEATASTHQKYLQQKVALQTQALVAALRPLDHSPESKEKPETSHQPLRGPVSNVARKATGLASAPTQDLQLNPAQNANRSSILDDQGGRQAAYAVVTIDPPRVLTATCLPLGTTSQKTELMALTQVLTIAKDKTANIYTDSKYAFLIAHPHAAIWKEKGFLTTRGTLVVNGPLIAKLLQALQLPKWIAIIHCRGHQTSNDPVAQGNTFADLTAWKTAEQSIPPPILFLSSSFTPNYEPKEQIALLKEGGIMSPNGWIFKDNRLILPLGQTTEVITAIHNSLHIGPKALLSFLESLFHPRGLQSTICRVQEACSVCSQANPHSRLHLHQSLHQLRGSQPDEDWQIDFTHMPKHKKLRYLLTFIDTFTGWIEAIPTATEGATIVADTLIHHIIPRFGLPQNLQSDNGPAFISKVTQLVCKHLAITWRLHTPYHPQSSGKVERANGLIKQQLTKLSLELWLSWVDLLPLALTRLQAAPRQPTGLSPFELLYGRPFLLSHTFPLSTPPLIGYLPYLTLLHSLLRAHADRYLPQSDTVPPDYGPLSPGDSVLLKQLHPKPLQPRWTGPYTVILTTPSAAKLLGHPTWYHLTRLKKLPPNTPTKTWQVTPMGPTSLRISRVGDTLNADPNPSPNPI</sequence>
<organism evidence="1 2">
    <name type="scientific">Castor canadensis</name>
    <name type="common">American beaver</name>
    <dbReference type="NCBI Taxonomy" id="51338"/>
    <lineage>
        <taxon>Eukaryota</taxon>
        <taxon>Metazoa</taxon>
        <taxon>Chordata</taxon>
        <taxon>Craniata</taxon>
        <taxon>Vertebrata</taxon>
        <taxon>Euteleostomi</taxon>
        <taxon>Mammalia</taxon>
        <taxon>Eutheria</taxon>
        <taxon>Euarchontoglires</taxon>
        <taxon>Glires</taxon>
        <taxon>Rodentia</taxon>
        <taxon>Castorimorpha</taxon>
        <taxon>Castoridae</taxon>
        <taxon>Castor</taxon>
    </lineage>
</organism>
<accession>A0AC58M159</accession>